<protein>
    <submittedName>
        <fullName evidence="1">Uncharacterized protein</fullName>
    </submittedName>
</protein>
<keyword evidence="2" id="KW-1185">Reference proteome</keyword>
<gene>
    <name evidence="1" type="ORF">KM295_08195</name>
</gene>
<dbReference type="EMBL" id="JAHLKM010000008">
    <property type="protein sequence ID" value="MCQ4333460.1"/>
    <property type="molecule type" value="Genomic_DNA"/>
</dbReference>
<dbReference type="AlphaFoldDB" id="A0A9R1D7J4"/>
<evidence type="ECO:0000313" key="2">
    <source>
        <dbReference type="Proteomes" id="UP001139494"/>
    </source>
</evidence>
<accession>A0A9R1D7J4</accession>
<dbReference type="Proteomes" id="UP001139494">
    <property type="component" value="Unassembled WGS sequence"/>
</dbReference>
<proteinExistence type="predicted"/>
<organism evidence="1 2">
    <name type="scientific">Natronomonas aquatica</name>
    <dbReference type="NCBI Taxonomy" id="2841590"/>
    <lineage>
        <taxon>Archaea</taxon>
        <taxon>Methanobacteriati</taxon>
        <taxon>Methanobacteriota</taxon>
        <taxon>Stenosarchaea group</taxon>
        <taxon>Halobacteria</taxon>
        <taxon>Halobacteriales</taxon>
        <taxon>Natronomonadaceae</taxon>
        <taxon>Natronomonas</taxon>
    </lineage>
</organism>
<reference evidence="1" key="1">
    <citation type="journal article" date="2023" name="Front. Microbiol.">
        <title>Genomic-based phylogenetic and metabolic analyses of the genus Natronomonas, and description of Natronomonas aquatica sp. nov.</title>
        <authorList>
            <person name="Garcia-Roldan A."/>
            <person name="Duran-Viseras A."/>
            <person name="de la Haba R.R."/>
            <person name="Corral P."/>
            <person name="Sanchez-Porro C."/>
            <person name="Ventosa A."/>
        </authorList>
    </citation>
    <scope>NUCLEOTIDE SEQUENCE</scope>
    <source>
        <strain evidence="1">F2-12</strain>
    </source>
</reference>
<comment type="caution">
    <text evidence="1">The sequence shown here is derived from an EMBL/GenBank/DDBJ whole genome shotgun (WGS) entry which is preliminary data.</text>
</comment>
<evidence type="ECO:0000313" key="1">
    <source>
        <dbReference type="EMBL" id="MCQ4333460.1"/>
    </source>
</evidence>
<sequence>MKNVDEKGRPFPSVTFGQPLGRVAPSRTLLFDRLLDDLDFLVGQSVQFVDDLVDQIVGALDLSLQFLCPRFRLQIALQPLPNVPDGGQCQLSKSIDERVGLRRRLPELGEAAGLLDGDGDEVFG</sequence>
<name>A0A9R1D7J4_9EURY</name>